<dbReference type="SMART" id="SM00530">
    <property type="entry name" value="HTH_XRE"/>
    <property type="match status" value="1"/>
</dbReference>
<sequence>MNMGTRIREEREALGLTQEELARRAGVSRTMISEIEKDPNRGTTRLVAIARALKVEPAYLESGKEPKHPAIDPLASYVSASSLDDLAQKLIGKGDKEIAKLLQRILELKSRK</sequence>
<dbReference type="Gene3D" id="1.10.260.40">
    <property type="entry name" value="lambda repressor-like DNA-binding domains"/>
    <property type="match status" value="1"/>
</dbReference>
<evidence type="ECO:0000313" key="3">
    <source>
        <dbReference type="EMBL" id="TDR82180.1"/>
    </source>
</evidence>
<dbReference type="OrthoDB" id="8595830at2"/>
<dbReference type="PROSITE" id="PS50943">
    <property type="entry name" value="HTH_CROC1"/>
    <property type="match status" value="1"/>
</dbReference>
<organism evidence="3 4">
    <name type="scientific">Paludibacterium purpuratum</name>
    <dbReference type="NCBI Taxonomy" id="1144873"/>
    <lineage>
        <taxon>Bacteria</taxon>
        <taxon>Pseudomonadati</taxon>
        <taxon>Pseudomonadota</taxon>
        <taxon>Betaproteobacteria</taxon>
        <taxon>Neisseriales</taxon>
        <taxon>Chromobacteriaceae</taxon>
        <taxon>Paludibacterium</taxon>
    </lineage>
</organism>
<accession>A0A4R7BB30</accession>
<dbReference type="CDD" id="cd00093">
    <property type="entry name" value="HTH_XRE"/>
    <property type="match status" value="1"/>
</dbReference>
<reference evidence="3 4" key="1">
    <citation type="submission" date="2019-03" db="EMBL/GenBank/DDBJ databases">
        <title>Genomic Encyclopedia of Type Strains, Phase III (KMG-III): the genomes of soil and plant-associated and newly described type strains.</title>
        <authorList>
            <person name="Whitman W."/>
        </authorList>
    </citation>
    <scope>NUCLEOTIDE SEQUENCE [LARGE SCALE GENOMIC DNA]</scope>
    <source>
        <strain evidence="3 4">CECT 8976</strain>
    </source>
</reference>
<dbReference type="RefSeq" id="WP_133678597.1">
    <property type="nucleotide sequence ID" value="NZ_SNZP01000002.1"/>
</dbReference>
<keyword evidence="4" id="KW-1185">Reference proteome</keyword>
<evidence type="ECO:0000256" key="1">
    <source>
        <dbReference type="ARBA" id="ARBA00023125"/>
    </source>
</evidence>
<dbReference type="InterPro" id="IPR001387">
    <property type="entry name" value="Cro/C1-type_HTH"/>
</dbReference>
<proteinExistence type="predicted"/>
<dbReference type="InterPro" id="IPR050807">
    <property type="entry name" value="TransReg_Diox_bact_type"/>
</dbReference>
<dbReference type="InterPro" id="IPR010982">
    <property type="entry name" value="Lambda_DNA-bd_dom_sf"/>
</dbReference>
<keyword evidence="1" id="KW-0238">DNA-binding</keyword>
<evidence type="ECO:0000259" key="2">
    <source>
        <dbReference type="PROSITE" id="PS50943"/>
    </source>
</evidence>
<protein>
    <submittedName>
        <fullName evidence="3">Helix-turn-helix protein</fullName>
    </submittedName>
</protein>
<dbReference type="PANTHER" id="PTHR46797">
    <property type="entry name" value="HTH-TYPE TRANSCRIPTIONAL REGULATOR"/>
    <property type="match status" value="1"/>
</dbReference>
<dbReference type="SUPFAM" id="SSF47413">
    <property type="entry name" value="lambda repressor-like DNA-binding domains"/>
    <property type="match status" value="1"/>
</dbReference>
<comment type="caution">
    <text evidence="3">The sequence shown here is derived from an EMBL/GenBank/DDBJ whole genome shotgun (WGS) entry which is preliminary data.</text>
</comment>
<feature type="domain" description="HTH cro/C1-type" evidence="2">
    <location>
        <begin position="7"/>
        <end position="60"/>
    </location>
</feature>
<dbReference type="GO" id="GO:0003677">
    <property type="term" value="F:DNA binding"/>
    <property type="evidence" value="ECO:0007669"/>
    <property type="project" value="UniProtKB-KW"/>
</dbReference>
<dbReference type="Proteomes" id="UP000295611">
    <property type="component" value="Unassembled WGS sequence"/>
</dbReference>
<gene>
    <name evidence="3" type="ORF">DFP86_102294</name>
</gene>
<dbReference type="EMBL" id="SNZP01000002">
    <property type="protein sequence ID" value="TDR82180.1"/>
    <property type="molecule type" value="Genomic_DNA"/>
</dbReference>
<dbReference type="GO" id="GO:0005829">
    <property type="term" value="C:cytosol"/>
    <property type="evidence" value="ECO:0007669"/>
    <property type="project" value="TreeGrafter"/>
</dbReference>
<dbReference type="AlphaFoldDB" id="A0A4R7BB30"/>
<dbReference type="Pfam" id="PF01381">
    <property type="entry name" value="HTH_3"/>
    <property type="match status" value="1"/>
</dbReference>
<name>A0A4R7BB30_9NEIS</name>
<dbReference type="PANTHER" id="PTHR46797:SF1">
    <property type="entry name" value="METHYLPHOSPHONATE SYNTHASE"/>
    <property type="match status" value="1"/>
</dbReference>
<dbReference type="GO" id="GO:0003700">
    <property type="term" value="F:DNA-binding transcription factor activity"/>
    <property type="evidence" value="ECO:0007669"/>
    <property type="project" value="TreeGrafter"/>
</dbReference>
<evidence type="ECO:0000313" key="4">
    <source>
        <dbReference type="Proteomes" id="UP000295611"/>
    </source>
</evidence>